<dbReference type="EMBL" id="RCMK01000364">
    <property type="protein sequence ID" value="KAG2933351.1"/>
    <property type="molecule type" value="Genomic_DNA"/>
</dbReference>
<accession>A0A8T1D509</accession>
<dbReference type="Proteomes" id="UP000736787">
    <property type="component" value="Unassembled WGS sequence"/>
</dbReference>
<gene>
    <name evidence="1" type="ORF">PC117_g12887</name>
</gene>
<sequence>MSPPEEPRFSYLQGLLVLQLEAQHLSKASSLCVAKAKAATPHRAGPRTVHHCRKYPSPHLTNSTISSCRGEHKDIPANAKKTCAPP</sequence>
<organism evidence="1 2">
    <name type="scientific">Phytophthora cactorum</name>
    <dbReference type="NCBI Taxonomy" id="29920"/>
    <lineage>
        <taxon>Eukaryota</taxon>
        <taxon>Sar</taxon>
        <taxon>Stramenopiles</taxon>
        <taxon>Oomycota</taxon>
        <taxon>Peronosporomycetes</taxon>
        <taxon>Peronosporales</taxon>
        <taxon>Peronosporaceae</taxon>
        <taxon>Phytophthora</taxon>
    </lineage>
</organism>
<comment type="caution">
    <text evidence="1">The sequence shown here is derived from an EMBL/GenBank/DDBJ whole genome shotgun (WGS) entry which is preliminary data.</text>
</comment>
<name>A0A8T1D509_9STRA</name>
<dbReference type="AlphaFoldDB" id="A0A8T1D509"/>
<protein>
    <submittedName>
        <fullName evidence="1">Uncharacterized protein</fullName>
    </submittedName>
</protein>
<evidence type="ECO:0000313" key="1">
    <source>
        <dbReference type="EMBL" id="KAG2933351.1"/>
    </source>
</evidence>
<evidence type="ECO:0000313" key="2">
    <source>
        <dbReference type="Proteomes" id="UP000736787"/>
    </source>
</evidence>
<proteinExistence type="predicted"/>
<reference evidence="1" key="1">
    <citation type="submission" date="2018-10" db="EMBL/GenBank/DDBJ databases">
        <title>Effector identification in a new, highly contiguous assembly of the strawberry crown rot pathogen Phytophthora cactorum.</title>
        <authorList>
            <person name="Armitage A.D."/>
            <person name="Nellist C.F."/>
            <person name="Bates H."/>
            <person name="Vickerstaff R.J."/>
            <person name="Harrison R.J."/>
        </authorList>
    </citation>
    <scope>NUCLEOTIDE SEQUENCE</scope>
    <source>
        <strain evidence="1">4040</strain>
    </source>
</reference>